<dbReference type="Proteomes" id="UP001642484">
    <property type="component" value="Unassembled WGS sequence"/>
</dbReference>
<sequence length="697" mass="75327">MVSSRVADVAGIKDRQRLHEMLKHLAQNNPGMAVFDCLEVALHLGQLQLDARDFTMGISSCAKSKLWVEALQLFDSLPVARVAPNVFCFGAALSACEKGRQWDSALVLFDSMQNCEVKPNVISCNSVISSCEKAGEWQQALHFLEYMDTVAVEPSIISYNAAISACEKANHWRQALELFTLASTQTRLAGDVVGVNAALSACAKAAAQTQALSLFRAMPQMKLLPDVISYSTVITGQPWPQVLNLLELMGSAAVQPNTITRNAAITSCVTGVWPSWPVALELLRAAEHRSQPNRSPLGQRSSISHLAEESVATNVVLSGCVRAAAWQAALELFAKMVEVASADAVSYSVAISAAEEATAWQDALLLLLATPRDAAAPLAFAAAISTVARAGHARWPWALELLRQMAREEVLPDVVCFNAAISSCEKAGQWPQALSLLDELGRRRTASVVSYSAAISALRSAPSGVERARVLFDAMQGARVQPNVVSFVSLLSCYETAWRWPDALHLLISTSSTRALISSAAGNVAMSACEKALEWEQALRTFWWMIEQSLQPDLISYVAAMSSCEKGHQWQAALSFFERMRLESIRPDVTCFNAAISCCEKALQWQQSLELLAAMASFRVASDSISLSAAMSACTRSSRWSAALYLFTATLPCAPCARSAQCAACAVRAAESCVRAAPEMLEMLQVTSVMAQQSAFQ</sequence>
<keyword evidence="1" id="KW-0677">Repeat</keyword>
<evidence type="ECO:0000313" key="3">
    <source>
        <dbReference type="EMBL" id="CAK9101593.1"/>
    </source>
</evidence>
<dbReference type="Gene3D" id="1.25.40.10">
    <property type="entry name" value="Tetratricopeptide repeat domain"/>
    <property type="match status" value="4"/>
</dbReference>
<proteinExistence type="predicted"/>
<dbReference type="Pfam" id="PF13812">
    <property type="entry name" value="PPR_3"/>
    <property type="match status" value="2"/>
</dbReference>
<dbReference type="EMBL" id="CAXAMN010026250">
    <property type="protein sequence ID" value="CAK9101593.1"/>
    <property type="molecule type" value="Genomic_DNA"/>
</dbReference>
<organism evidence="3 4">
    <name type="scientific">Durusdinium trenchii</name>
    <dbReference type="NCBI Taxonomy" id="1381693"/>
    <lineage>
        <taxon>Eukaryota</taxon>
        <taxon>Sar</taxon>
        <taxon>Alveolata</taxon>
        <taxon>Dinophyceae</taxon>
        <taxon>Suessiales</taxon>
        <taxon>Symbiodiniaceae</taxon>
        <taxon>Durusdinium</taxon>
    </lineage>
</organism>
<feature type="repeat" description="PPR" evidence="2">
    <location>
        <begin position="413"/>
        <end position="447"/>
    </location>
</feature>
<dbReference type="InterPro" id="IPR002885">
    <property type="entry name" value="PPR_rpt"/>
</dbReference>
<evidence type="ECO:0000256" key="1">
    <source>
        <dbReference type="ARBA" id="ARBA00022737"/>
    </source>
</evidence>
<gene>
    <name evidence="3" type="ORF">CCMP2556_LOCUS47896</name>
</gene>
<evidence type="ECO:0000256" key="2">
    <source>
        <dbReference type="PROSITE-ProRule" id="PRU00708"/>
    </source>
</evidence>
<name>A0ABP0RMN4_9DINO</name>
<dbReference type="PANTHER" id="PTHR47447">
    <property type="entry name" value="OS03G0856100 PROTEIN"/>
    <property type="match status" value="1"/>
</dbReference>
<evidence type="ECO:0008006" key="5">
    <source>
        <dbReference type="Google" id="ProtNLM"/>
    </source>
</evidence>
<protein>
    <recommendedName>
        <fullName evidence="5">Pentatricopeptide repeat-containing protein, chloroplastic</fullName>
    </recommendedName>
</protein>
<keyword evidence="4" id="KW-1185">Reference proteome</keyword>
<dbReference type="InterPro" id="IPR011990">
    <property type="entry name" value="TPR-like_helical_dom_sf"/>
</dbReference>
<reference evidence="3 4" key="1">
    <citation type="submission" date="2024-02" db="EMBL/GenBank/DDBJ databases">
        <authorList>
            <person name="Chen Y."/>
            <person name="Shah S."/>
            <person name="Dougan E. K."/>
            <person name="Thang M."/>
            <person name="Chan C."/>
        </authorList>
    </citation>
    <scope>NUCLEOTIDE SEQUENCE [LARGE SCALE GENOMIC DNA]</scope>
</reference>
<evidence type="ECO:0000313" key="4">
    <source>
        <dbReference type="Proteomes" id="UP001642484"/>
    </source>
</evidence>
<feature type="repeat" description="PPR" evidence="2">
    <location>
        <begin position="553"/>
        <end position="587"/>
    </location>
</feature>
<feature type="repeat" description="PPR" evidence="2">
    <location>
        <begin position="85"/>
        <end position="119"/>
    </location>
</feature>
<accession>A0ABP0RMN4</accession>
<feature type="repeat" description="PPR" evidence="2">
    <location>
        <begin position="120"/>
        <end position="154"/>
    </location>
</feature>
<dbReference type="PROSITE" id="PS51375">
    <property type="entry name" value="PPR"/>
    <property type="match status" value="4"/>
</dbReference>
<dbReference type="PANTHER" id="PTHR47447:SF17">
    <property type="entry name" value="OS12G0638900 PROTEIN"/>
    <property type="match status" value="1"/>
</dbReference>
<comment type="caution">
    <text evidence="3">The sequence shown here is derived from an EMBL/GenBank/DDBJ whole genome shotgun (WGS) entry which is preliminary data.</text>
</comment>
<dbReference type="Pfam" id="PF01535">
    <property type="entry name" value="PPR"/>
    <property type="match status" value="3"/>
</dbReference>
<dbReference type="NCBIfam" id="TIGR00756">
    <property type="entry name" value="PPR"/>
    <property type="match status" value="2"/>
</dbReference>